<feature type="domain" description="Histidine kinase" evidence="16">
    <location>
        <begin position="397"/>
        <end position="615"/>
    </location>
</feature>
<dbReference type="SUPFAM" id="SSF52172">
    <property type="entry name" value="CheY-like"/>
    <property type="match status" value="1"/>
</dbReference>
<feature type="coiled-coil region" evidence="15">
    <location>
        <begin position="352"/>
        <end position="383"/>
    </location>
</feature>
<evidence type="ECO:0000256" key="10">
    <source>
        <dbReference type="ARBA" id="ARBA00023136"/>
    </source>
</evidence>
<evidence type="ECO:0000256" key="5">
    <source>
        <dbReference type="ARBA" id="ARBA00022679"/>
    </source>
</evidence>
<comment type="function">
    <text evidence="12">Member of the two-component regulatory system BvgS/BvgA. Phosphorylates BvgA via a four-step phosphorelay in response to environmental signals.</text>
</comment>
<dbReference type="AlphaFoldDB" id="A0A133XJY4"/>
<dbReference type="Pfam" id="PF00072">
    <property type="entry name" value="Response_reg"/>
    <property type="match status" value="1"/>
</dbReference>
<dbReference type="FunFam" id="3.30.565.10:FF:000010">
    <property type="entry name" value="Sensor histidine kinase RcsC"/>
    <property type="match status" value="1"/>
</dbReference>
<keyword evidence="5" id="KW-0808">Transferase</keyword>
<feature type="modified residue" description="4-aspartylphosphate" evidence="14">
    <location>
        <position position="688"/>
    </location>
</feature>
<dbReference type="Pfam" id="PF00512">
    <property type="entry name" value="HisKA"/>
    <property type="match status" value="1"/>
</dbReference>
<evidence type="ECO:0000259" key="16">
    <source>
        <dbReference type="PROSITE" id="PS50109"/>
    </source>
</evidence>
<keyword evidence="11" id="KW-0131">Cell cycle</keyword>
<organism evidence="20 21">
    <name type="scientific">Dechloromonas denitrificans</name>
    <dbReference type="NCBI Taxonomy" id="281362"/>
    <lineage>
        <taxon>Bacteria</taxon>
        <taxon>Pseudomonadati</taxon>
        <taxon>Pseudomonadota</taxon>
        <taxon>Betaproteobacteria</taxon>
        <taxon>Rhodocyclales</taxon>
        <taxon>Azonexaceae</taxon>
        <taxon>Dechloromonas</taxon>
    </lineage>
</organism>
<dbReference type="SMART" id="SM00388">
    <property type="entry name" value="HisKA"/>
    <property type="match status" value="1"/>
</dbReference>
<keyword evidence="8" id="KW-0067">ATP-binding</keyword>
<evidence type="ECO:0000313" key="21">
    <source>
        <dbReference type="Proteomes" id="UP000070186"/>
    </source>
</evidence>
<evidence type="ECO:0000256" key="15">
    <source>
        <dbReference type="SAM" id="Coils"/>
    </source>
</evidence>
<dbReference type="SMART" id="SM00091">
    <property type="entry name" value="PAS"/>
    <property type="match status" value="1"/>
</dbReference>
<reference evidence="20 21" key="1">
    <citation type="submission" date="2015-12" db="EMBL/GenBank/DDBJ databases">
        <title>Nitrous oxide reduction kinetics distinguish bacteria harboring typical versus atypical NosZ.</title>
        <authorList>
            <person name="Yoon S."/>
            <person name="Nissen S."/>
            <person name="Park D."/>
            <person name="Sanford R.A."/>
            <person name="Loeffler F.E."/>
        </authorList>
    </citation>
    <scope>NUCLEOTIDE SEQUENCE [LARGE SCALE GENOMIC DNA]</scope>
    <source>
        <strain evidence="20 21">ATCC BAA-841</strain>
    </source>
</reference>
<evidence type="ECO:0000256" key="3">
    <source>
        <dbReference type="ARBA" id="ARBA00012438"/>
    </source>
</evidence>
<evidence type="ECO:0000256" key="2">
    <source>
        <dbReference type="ARBA" id="ARBA00004370"/>
    </source>
</evidence>
<dbReference type="InterPro" id="IPR003594">
    <property type="entry name" value="HATPase_dom"/>
</dbReference>
<dbReference type="PROSITE" id="PS50109">
    <property type="entry name" value="HIS_KIN"/>
    <property type="match status" value="1"/>
</dbReference>
<dbReference type="InterPro" id="IPR000700">
    <property type="entry name" value="PAS-assoc_C"/>
</dbReference>
<keyword evidence="15" id="KW-0175">Coiled coil</keyword>
<dbReference type="SMART" id="SM00086">
    <property type="entry name" value="PAC"/>
    <property type="match status" value="1"/>
</dbReference>
<dbReference type="Pfam" id="PF13426">
    <property type="entry name" value="PAS_9"/>
    <property type="match status" value="1"/>
</dbReference>
<dbReference type="InterPro" id="IPR001610">
    <property type="entry name" value="PAC"/>
</dbReference>
<proteinExistence type="predicted"/>
<evidence type="ECO:0000313" key="20">
    <source>
        <dbReference type="EMBL" id="KXB31250.1"/>
    </source>
</evidence>
<dbReference type="Proteomes" id="UP000070186">
    <property type="component" value="Unassembled WGS sequence"/>
</dbReference>
<dbReference type="Gene3D" id="3.40.50.2300">
    <property type="match status" value="1"/>
</dbReference>
<dbReference type="Pfam" id="PF11845">
    <property type="entry name" value="Tll0287-like"/>
    <property type="match status" value="1"/>
</dbReference>
<evidence type="ECO:0000256" key="11">
    <source>
        <dbReference type="ARBA" id="ARBA00023306"/>
    </source>
</evidence>
<dbReference type="InterPro" id="IPR021796">
    <property type="entry name" value="Tll0287-like_dom"/>
</dbReference>
<evidence type="ECO:0000259" key="17">
    <source>
        <dbReference type="PROSITE" id="PS50110"/>
    </source>
</evidence>
<dbReference type="InterPro" id="IPR001789">
    <property type="entry name" value="Sig_transdc_resp-reg_receiver"/>
</dbReference>
<dbReference type="SMART" id="SM00448">
    <property type="entry name" value="REC"/>
    <property type="match status" value="1"/>
</dbReference>
<evidence type="ECO:0000259" key="18">
    <source>
        <dbReference type="PROSITE" id="PS50112"/>
    </source>
</evidence>
<comment type="catalytic activity">
    <reaction evidence="1">
        <text>ATP + protein L-histidine = ADP + protein N-phospho-L-histidine.</text>
        <dbReference type="EC" id="2.7.13.3"/>
    </reaction>
</comment>
<evidence type="ECO:0000256" key="13">
    <source>
        <dbReference type="ARBA" id="ARBA00070152"/>
    </source>
</evidence>
<dbReference type="NCBIfam" id="TIGR00229">
    <property type="entry name" value="sensory_box"/>
    <property type="match status" value="1"/>
</dbReference>
<dbReference type="SUPFAM" id="SSF55874">
    <property type="entry name" value="ATPase domain of HSP90 chaperone/DNA topoisomerase II/histidine kinase"/>
    <property type="match status" value="1"/>
</dbReference>
<dbReference type="CDD" id="cd16922">
    <property type="entry name" value="HATPase_EvgS-ArcB-TorS-like"/>
    <property type="match status" value="1"/>
</dbReference>
<name>A0A133XJY4_9RHOO</name>
<feature type="domain" description="PAC" evidence="19">
    <location>
        <begin position="309"/>
        <end position="361"/>
    </location>
</feature>
<dbReference type="InterPro" id="IPR036890">
    <property type="entry name" value="HATPase_C_sf"/>
</dbReference>
<dbReference type="SUPFAM" id="SSF55785">
    <property type="entry name" value="PYP-like sensor domain (PAS domain)"/>
    <property type="match status" value="1"/>
</dbReference>
<evidence type="ECO:0000256" key="8">
    <source>
        <dbReference type="ARBA" id="ARBA00022840"/>
    </source>
</evidence>
<evidence type="ECO:0000256" key="7">
    <source>
        <dbReference type="ARBA" id="ARBA00022777"/>
    </source>
</evidence>
<evidence type="ECO:0000256" key="14">
    <source>
        <dbReference type="PROSITE-ProRule" id="PRU00169"/>
    </source>
</evidence>
<keyword evidence="6" id="KW-0547">Nucleotide-binding</keyword>
<dbReference type="InterPro" id="IPR036097">
    <property type="entry name" value="HisK_dim/P_sf"/>
</dbReference>
<dbReference type="PROSITE" id="PS50113">
    <property type="entry name" value="PAC"/>
    <property type="match status" value="1"/>
</dbReference>
<evidence type="ECO:0000259" key="19">
    <source>
        <dbReference type="PROSITE" id="PS50113"/>
    </source>
</evidence>
<dbReference type="Gene3D" id="3.30.450.20">
    <property type="entry name" value="PAS domain"/>
    <property type="match status" value="1"/>
</dbReference>
<accession>A0A133XJY4</accession>
<comment type="caution">
    <text evidence="20">The sequence shown here is derived from an EMBL/GenBank/DDBJ whole genome shotgun (WGS) entry which is preliminary data.</text>
</comment>
<dbReference type="Gene3D" id="1.10.287.130">
    <property type="match status" value="1"/>
</dbReference>
<keyword evidence="21" id="KW-1185">Reference proteome</keyword>
<dbReference type="PANTHER" id="PTHR43047:SF78">
    <property type="entry name" value="SENSORY_REGULATORY PROTEIN RPFC"/>
    <property type="match status" value="1"/>
</dbReference>
<dbReference type="CDD" id="cd00156">
    <property type="entry name" value="REC"/>
    <property type="match status" value="1"/>
</dbReference>
<keyword evidence="4 14" id="KW-0597">Phosphoprotein</keyword>
<evidence type="ECO:0000256" key="4">
    <source>
        <dbReference type="ARBA" id="ARBA00022553"/>
    </source>
</evidence>
<dbReference type="SMART" id="SM00387">
    <property type="entry name" value="HATPase_c"/>
    <property type="match status" value="1"/>
</dbReference>
<dbReference type="CDD" id="cd00130">
    <property type="entry name" value="PAS"/>
    <property type="match status" value="1"/>
</dbReference>
<gene>
    <name evidence="20" type="ORF">AT959_09890</name>
</gene>
<sequence>MAIWTLLVLASLLAQREQLNRNASALARIDAVANLKKDMAIRKWASGVGGVFIREEHVPSQNSLEEEERFTVKPGTDEQFRIVSVTPIHLLLAIQETSNRGFGHKERLTSNQLRNIGNRPDEWESQALAALSQGAEMVTETQPKKGSHGLMRAMLPMKMEEECLECHRDTLVPVGGLRGGASVSIDLNTYRTAQEPTWRALQYWHGGIWTFGAATILLLHFFSRRRALERLYQDEMRRENEMAFGAMAEGAVITDAEGTILWVNDAFCTIFGFRRDEVIGQNPRILKSGLHDQDFYRQLWHNLTQNGHWRGEIWNRRKNGEIFPEEISMQALRGPDGRIRRYISIFSDITQRKKAEQELADYREHLEELVRQRTEELTVARDQAEAANRSKSTFLANMSHELRTPLNAVIGFSRLMEKDSSLSSRQQGNLEIINHSGHHLLTLINDILELSKIESGKMEIAIEEVALAELLTQVVDMMGLRAEQAGLTLRLEMENLPAVVMLDPVIIRQILLNLLSNAVKFTPQGEIVVRAEAVATGDNRVDLSIAVRDSGIGIAPADCERIFSSFEQVGSNQHGGTGLGLTISRNYVHMLGGELAVESAPGHGSTFHFTIPAQRVDTPQLPARPPEIARKLPVDRRCRVLIVDDGQAARLLVRSLLEPLGFTIDEAANLAEAATALSKTPADLVFLDWYLPDGQGIDFITRLRRDSIDQPRIVMLTANALLEAREAALAAGADDFVSKPFEEGDIFRAIEQQLGICLSSPGNENPPPSDIQEFSRLSPETRKRLTEAAISLSATEIEAALSQVASENPRFAEHLSALCRDRHYQTLWKTLGILDNEQ</sequence>
<feature type="domain" description="Response regulatory" evidence="17">
    <location>
        <begin position="639"/>
        <end position="754"/>
    </location>
</feature>
<dbReference type="PRINTS" id="PR00344">
    <property type="entry name" value="BCTRLSENSOR"/>
</dbReference>
<dbReference type="GO" id="GO:0000155">
    <property type="term" value="F:phosphorelay sensor kinase activity"/>
    <property type="evidence" value="ECO:0007669"/>
    <property type="project" value="InterPro"/>
</dbReference>
<dbReference type="STRING" id="281362.AT959_09890"/>
<evidence type="ECO:0000256" key="12">
    <source>
        <dbReference type="ARBA" id="ARBA00058004"/>
    </source>
</evidence>
<dbReference type="EMBL" id="LODL01000019">
    <property type="protein sequence ID" value="KXB31250.1"/>
    <property type="molecule type" value="Genomic_DNA"/>
</dbReference>
<dbReference type="InterPro" id="IPR000014">
    <property type="entry name" value="PAS"/>
</dbReference>
<dbReference type="Pfam" id="PF02518">
    <property type="entry name" value="HATPase_c"/>
    <property type="match status" value="1"/>
</dbReference>
<dbReference type="InterPro" id="IPR035965">
    <property type="entry name" value="PAS-like_dom_sf"/>
</dbReference>
<dbReference type="PROSITE" id="PS50110">
    <property type="entry name" value="RESPONSE_REGULATORY"/>
    <property type="match status" value="1"/>
</dbReference>
<dbReference type="InterPro" id="IPR011006">
    <property type="entry name" value="CheY-like_superfamily"/>
</dbReference>
<protein>
    <recommendedName>
        <fullName evidence="13">Virulence sensor protein BvgS</fullName>
        <ecNumber evidence="3">2.7.13.3</ecNumber>
    </recommendedName>
</protein>
<evidence type="ECO:0000256" key="1">
    <source>
        <dbReference type="ARBA" id="ARBA00000085"/>
    </source>
</evidence>
<dbReference type="Gene3D" id="3.30.565.10">
    <property type="entry name" value="Histidine kinase-like ATPase, C-terminal domain"/>
    <property type="match status" value="1"/>
</dbReference>
<keyword evidence="10" id="KW-0472">Membrane</keyword>
<dbReference type="SUPFAM" id="SSF47384">
    <property type="entry name" value="Homodimeric domain of signal transducing histidine kinase"/>
    <property type="match status" value="1"/>
</dbReference>
<dbReference type="GO" id="GO:0016020">
    <property type="term" value="C:membrane"/>
    <property type="evidence" value="ECO:0007669"/>
    <property type="project" value="UniProtKB-SubCell"/>
</dbReference>
<comment type="subcellular location">
    <subcellularLocation>
        <location evidence="2">Membrane</location>
    </subcellularLocation>
</comment>
<evidence type="ECO:0000256" key="6">
    <source>
        <dbReference type="ARBA" id="ARBA00022741"/>
    </source>
</evidence>
<dbReference type="PANTHER" id="PTHR43047">
    <property type="entry name" value="TWO-COMPONENT HISTIDINE PROTEIN KINASE"/>
    <property type="match status" value="1"/>
</dbReference>
<feature type="domain" description="PAS" evidence="18">
    <location>
        <begin position="236"/>
        <end position="294"/>
    </location>
</feature>
<evidence type="ECO:0000256" key="9">
    <source>
        <dbReference type="ARBA" id="ARBA00023012"/>
    </source>
</evidence>
<dbReference type="PROSITE" id="PS50112">
    <property type="entry name" value="PAS"/>
    <property type="match status" value="1"/>
</dbReference>
<dbReference type="FunFam" id="1.10.287.130:FF:000038">
    <property type="entry name" value="Sensory transduction histidine kinase"/>
    <property type="match status" value="1"/>
</dbReference>
<dbReference type="GO" id="GO:0005524">
    <property type="term" value="F:ATP binding"/>
    <property type="evidence" value="ECO:0007669"/>
    <property type="project" value="UniProtKB-KW"/>
</dbReference>
<dbReference type="InterPro" id="IPR003661">
    <property type="entry name" value="HisK_dim/P_dom"/>
</dbReference>
<keyword evidence="9" id="KW-0902">Two-component regulatory system</keyword>
<keyword evidence="7 20" id="KW-0418">Kinase</keyword>
<dbReference type="CDD" id="cd00082">
    <property type="entry name" value="HisKA"/>
    <property type="match status" value="1"/>
</dbReference>
<dbReference type="EC" id="2.7.13.3" evidence="3"/>
<dbReference type="InterPro" id="IPR004358">
    <property type="entry name" value="Sig_transdc_His_kin-like_C"/>
</dbReference>
<dbReference type="InterPro" id="IPR005467">
    <property type="entry name" value="His_kinase_dom"/>
</dbReference>